<feature type="binding site" evidence="5">
    <location>
        <position position="98"/>
    </location>
    <ligand>
        <name>NAD(+)</name>
        <dbReference type="ChEBI" id="CHEBI:57540"/>
    </ligand>
</feature>
<reference evidence="9" key="1">
    <citation type="journal article" date="2011" name="Tetrahedron">
        <title>Biosynthesis of the Apoptolidins in Nocardiopsis sp. FU 40.</title>
        <authorList>
            <person name="Du Y."/>
            <person name="Derewacz D.K."/>
            <person name="Deguire S.M."/>
            <person name="Teske J."/>
            <person name="Ravel J."/>
            <person name="Sulikowski G.A."/>
            <person name="Bachmann B.O."/>
        </authorList>
    </citation>
    <scope>NUCLEOTIDE SEQUENCE</scope>
</reference>
<dbReference type="GO" id="GO:0016616">
    <property type="term" value="F:oxidoreductase activity, acting on the CH-OH group of donors, NAD or NADP as acceptor"/>
    <property type="evidence" value="ECO:0007669"/>
    <property type="project" value="InterPro"/>
</dbReference>
<feature type="domain" description="3-hydroxyacyl-CoA dehydrogenase NAD binding" evidence="8">
    <location>
        <begin position="10"/>
        <end position="184"/>
    </location>
</feature>
<proteinExistence type="inferred from homology"/>
<dbReference type="PANTHER" id="PTHR48075">
    <property type="entry name" value="3-HYDROXYACYL-COA DEHYDROGENASE FAMILY PROTEIN"/>
    <property type="match status" value="1"/>
</dbReference>
<dbReference type="SUPFAM" id="SSF51735">
    <property type="entry name" value="NAD(P)-binding Rossmann-fold domains"/>
    <property type="match status" value="1"/>
</dbReference>
<dbReference type="InterPro" id="IPR013328">
    <property type="entry name" value="6PGD_dom2"/>
</dbReference>
<keyword evidence="6" id="KW-0472">Membrane</keyword>
<name>G4XIL7_9PSEU</name>
<feature type="binding site" evidence="5">
    <location>
        <position position="93"/>
    </location>
    <ligand>
        <name>NAD(+)</name>
        <dbReference type="ChEBI" id="CHEBI:57540"/>
    </ligand>
</feature>
<gene>
    <name evidence="9" type="primary">apoK</name>
</gene>
<dbReference type="Pfam" id="PF02737">
    <property type="entry name" value="3HCDH_N"/>
    <property type="match status" value="1"/>
</dbReference>
<accession>G4XIL7</accession>
<dbReference type="GO" id="GO:0070403">
    <property type="term" value="F:NAD+ binding"/>
    <property type="evidence" value="ECO:0007669"/>
    <property type="project" value="InterPro"/>
</dbReference>
<evidence type="ECO:0000256" key="5">
    <source>
        <dbReference type="PIRSR" id="PIRSR000105-2"/>
    </source>
</evidence>
<evidence type="ECO:0000259" key="7">
    <source>
        <dbReference type="Pfam" id="PF00725"/>
    </source>
</evidence>
<evidence type="ECO:0000256" key="3">
    <source>
        <dbReference type="ARBA" id="ARBA00023002"/>
    </source>
</evidence>
<feature type="binding site" evidence="5">
    <location>
        <position position="275"/>
    </location>
    <ligand>
        <name>NAD(+)</name>
        <dbReference type="ChEBI" id="CHEBI:57540"/>
    </ligand>
</feature>
<feature type="binding site" evidence="5">
    <location>
        <position position="120"/>
    </location>
    <ligand>
        <name>NAD(+)</name>
        <dbReference type="ChEBI" id="CHEBI:57540"/>
    </ligand>
</feature>
<organism evidence="9">
    <name type="scientific">Amycolatopsis sp. FU40</name>
    <dbReference type="NCBI Taxonomy" id="2914159"/>
    <lineage>
        <taxon>Bacteria</taxon>
        <taxon>Bacillati</taxon>
        <taxon>Actinomycetota</taxon>
        <taxon>Actinomycetes</taxon>
        <taxon>Pseudonocardiales</taxon>
        <taxon>Pseudonocardiaceae</taxon>
        <taxon>Amycolatopsis</taxon>
    </lineage>
</organism>
<feature type="domain" description="3-hydroxyacyl-CoA dehydrogenase C-terminal" evidence="7">
    <location>
        <begin position="187"/>
        <end position="283"/>
    </location>
</feature>
<feature type="transmembrane region" description="Helical" evidence="6">
    <location>
        <begin position="12"/>
        <end position="31"/>
    </location>
</feature>
<dbReference type="InterPro" id="IPR022694">
    <property type="entry name" value="3-OHacyl-CoA_DH"/>
</dbReference>
<evidence type="ECO:0000256" key="6">
    <source>
        <dbReference type="SAM" id="Phobius"/>
    </source>
</evidence>
<dbReference type="GO" id="GO:0006631">
    <property type="term" value="P:fatty acid metabolic process"/>
    <property type="evidence" value="ECO:0007669"/>
    <property type="project" value="InterPro"/>
</dbReference>
<evidence type="ECO:0000256" key="2">
    <source>
        <dbReference type="ARBA" id="ARBA00009463"/>
    </source>
</evidence>
<feature type="binding site" evidence="5">
    <location>
        <position position="37"/>
    </location>
    <ligand>
        <name>NAD(+)</name>
        <dbReference type="ChEBI" id="CHEBI:57540"/>
    </ligand>
</feature>
<keyword evidence="6" id="KW-1133">Transmembrane helix</keyword>
<dbReference type="Pfam" id="PF00725">
    <property type="entry name" value="3HCDH"/>
    <property type="match status" value="1"/>
</dbReference>
<dbReference type="InterPro" id="IPR008927">
    <property type="entry name" value="6-PGluconate_DH-like_C_sf"/>
</dbReference>
<dbReference type="PIRSF" id="PIRSF000105">
    <property type="entry name" value="HCDH"/>
    <property type="match status" value="1"/>
</dbReference>
<keyword evidence="3" id="KW-0560">Oxidoreductase</keyword>
<protein>
    <submittedName>
        <fullName evidence="9">3-hydroxyacyl-CoA dehydrogenase</fullName>
    </submittedName>
</protein>
<dbReference type="InterPro" id="IPR036291">
    <property type="entry name" value="NAD(P)-bd_dom_sf"/>
</dbReference>
<evidence type="ECO:0000259" key="8">
    <source>
        <dbReference type="Pfam" id="PF02737"/>
    </source>
</evidence>
<dbReference type="Gene3D" id="1.10.1040.10">
    <property type="entry name" value="N-(1-d-carboxylethyl)-l-norvaline Dehydrogenase, domain 2"/>
    <property type="match status" value="1"/>
</dbReference>
<feature type="site" description="Important for catalytic activity" evidence="4">
    <location>
        <position position="141"/>
    </location>
</feature>
<dbReference type="PANTHER" id="PTHR48075:SF5">
    <property type="entry name" value="3-HYDROXYBUTYRYL-COA DEHYDROGENASE"/>
    <property type="match status" value="1"/>
</dbReference>
<comment type="similarity">
    <text evidence="2">Belongs to the 3-hydroxyacyl-CoA dehydrogenase family.</text>
</comment>
<feature type="binding site" evidence="5">
    <location>
        <begin position="14"/>
        <end position="19"/>
    </location>
    <ligand>
        <name>NAD(+)</name>
        <dbReference type="ChEBI" id="CHEBI:57540"/>
    </ligand>
</feature>
<comment type="pathway">
    <text evidence="1">Lipid metabolism; butanoate metabolism.</text>
</comment>
<sequence>MSKDHTAHRLTILGAGVMGIGITALALGFGLPVTLVDVDETTLAAAREKVRQQLKLARIMGTLPDGAEPGELVTTVSLEEGAEATVVIEAVTELAEVKAAALAKVSALLSPGTPVVTNTSSIPVDELADSVARPEDFLGTHFMNPPYLIPMVEVISGRRTGAAAEATLKSALQELGRTPLVVNDNPGFVTSRVLHPMINDAVRVVQEGTAPPETVDALFEGCLGHRTGPLRTADLIGLDNLADSLRVLYERTGDEGCKPNELLLRKVREGDLGRKSGRGFYEYGGQLS</sequence>
<evidence type="ECO:0000256" key="1">
    <source>
        <dbReference type="ARBA" id="ARBA00005086"/>
    </source>
</evidence>
<dbReference type="SUPFAM" id="SSF48179">
    <property type="entry name" value="6-phosphogluconate dehydrogenase C-terminal domain-like"/>
    <property type="match status" value="1"/>
</dbReference>
<dbReference type="Gene3D" id="3.40.50.720">
    <property type="entry name" value="NAD(P)-binding Rossmann-like Domain"/>
    <property type="match status" value="1"/>
</dbReference>
<keyword evidence="5" id="KW-0520">NAD</keyword>
<keyword evidence="6" id="KW-0812">Transmembrane</keyword>
<dbReference type="EMBL" id="JF819834">
    <property type="protein sequence ID" value="AEP40924.1"/>
    <property type="molecule type" value="Genomic_DNA"/>
</dbReference>
<dbReference type="InterPro" id="IPR006176">
    <property type="entry name" value="3-OHacyl-CoA_DH_NAD-bd"/>
</dbReference>
<evidence type="ECO:0000256" key="4">
    <source>
        <dbReference type="PIRSR" id="PIRSR000105-1"/>
    </source>
</evidence>
<feature type="binding site" evidence="5">
    <location>
        <position position="144"/>
    </location>
    <ligand>
        <name>NAD(+)</name>
        <dbReference type="ChEBI" id="CHEBI:57540"/>
    </ligand>
</feature>
<dbReference type="InterPro" id="IPR006108">
    <property type="entry name" value="3HC_DH_C"/>
</dbReference>
<evidence type="ECO:0000313" key="9">
    <source>
        <dbReference type="EMBL" id="AEP40924.1"/>
    </source>
</evidence>
<dbReference type="AlphaFoldDB" id="G4XIL7"/>